<keyword evidence="7" id="KW-1185">Reference proteome</keyword>
<dbReference type="AlphaFoldDB" id="A0A2U1ZVA4"/>
<evidence type="ECO:0000313" key="7">
    <source>
        <dbReference type="Proteomes" id="UP000245166"/>
    </source>
</evidence>
<protein>
    <submittedName>
        <fullName evidence="6">TetR/AcrR family transcriptional regulator</fullName>
    </submittedName>
</protein>
<dbReference type="GO" id="GO:0045892">
    <property type="term" value="P:negative regulation of DNA-templated transcription"/>
    <property type="evidence" value="ECO:0007669"/>
    <property type="project" value="InterPro"/>
</dbReference>
<dbReference type="Gene3D" id="1.10.357.10">
    <property type="entry name" value="Tetracycline Repressor, domain 2"/>
    <property type="match status" value="1"/>
</dbReference>
<dbReference type="PANTHER" id="PTHR30055">
    <property type="entry name" value="HTH-TYPE TRANSCRIPTIONAL REGULATOR RUTR"/>
    <property type="match status" value="1"/>
</dbReference>
<comment type="caution">
    <text evidence="6">The sequence shown here is derived from an EMBL/GenBank/DDBJ whole genome shotgun (WGS) entry which is preliminary data.</text>
</comment>
<dbReference type="SUPFAM" id="SSF46689">
    <property type="entry name" value="Homeodomain-like"/>
    <property type="match status" value="1"/>
</dbReference>
<accession>A0A2U1ZVA4</accession>
<name>A0A2U1ZVA4_9MICO</name>
<keyword evidence="3" id="KW-0804">Transcription</keyword>
<dbReference type="InterPro" id="IPR050109">
    <property type="entry name" value="HTH-type_TetR-like_transc_reg"/>
</dbReference>
<evidence type="ECO:0000256" key="1">
    <source>
        <dbReference type="ARBA" id="ARBA00023015"/>
    </source>
</evidence>
<dbReference type="GO" id="GO:0000976">
    <property type="term" value="F:transcription cis-regulatory region binding"/>
    <property type="evidence" value="ECO:0007669"/>
    <property type="project" value="TreeGrafter"/>
</dbReference>
<keyword evidence="2 4" id="KW-0238">DNA-binding</keyword>
<dbReference type="EMBL" id="PYHR01000002">
    <property type="protein sequence ID" value="PWD50916.1"/>
    <property type="molecule type" value="Genomic_DNA"/>
</dbReference>
<feature type="domain" description="HTH tetR-type" evidence="5">
    <location>
        <begin position="72"/>
        <end position="132"/>
    </location>
</feature>
<dbReference type="Proteomes" id="UP000245166">
    <property type="component" value="Unassembled WGS sequence"/>
</dbReference>
<evidence type="ECO:0000256" key="3">
    <source>
        <dbReference type="ARBA" id="ARBA00023163"/>
    </source>
</evidence>
<evidence type="ECO:0000259" key="5">
    <source>
        <dbReference type="PROSITE" id="PS50977"/>
    </source>
</evidence>
<dbReference type="Pfam" id="PF02909">
    <property type="entry name" value="TetR_C_1"/>
    <property type="match status" value="1"/>
</dbReference>
<sequence>MRKGGVMTQERVAADATAGDVTVGEPSGLAEQLTEHAEAIGLEAVVPTPEQERRLALLWAPQEPSTRGRPARFTLDEVVTAGVAVADAEGLAGVTMRRVAREVGAGAMSLYTYVPGRDELLDLMIDAAYAELDLPDGDGSWRDGLIRYADSFLSLYSRHPWLLDLNQWRLPLAPHVLDAEEAGLRVLAATPLEPAQVVGIRDLLETFVHGLARESAKERRDGADTGINQDDYWSSQSHFWETYFDTERYPTMTRMWLSGAFETDRSGTEKAIEPLLEAVERAIAAVER</sequence>
<dbReference type="Pfam" id="PF00440">
    <property type="entry name" value="TetR_N"/>
    <property type="match status" value="1"/>
</dbReference>
<dbReference type="SUPFAM" id="SSF48498">
    <property type="entry name" value="Tetracyclin repressor-like, C-terminal domain"/>
    <property type="match status" value="1"/>
</dbReference>
<keyword evidence="1" id="KW-0805">Transcription regulation</keyword>
<reference evidence="6 7" key="1">
    <citation type="submission" date="2018-03" db="EMBL/GenBank/DDBJ databases">
        <title>Genome assembly of novel Miniimonas species PCH200.</title>
        <authorList>
            <person name="Thakur V."/>
            <person name="Kumar V."/>
            <person name="Singh D."/>
        </authorList>
    </citation>
    <scope>NUCLEOTIDE SEQUENCE [LARGE SCALE GENOMIC DNA]</scope>
    <source>
        <strain evidence="6 7">PCH200</strain>
    </source>
</reference>
<feature type="DNA-binding region" description="H-T-H motif" evidence="4">
    <location>
        <begin position="95"/>
        <end position="114"/>
    </location>
</feature>
<evidence type="ECO:0000256" key="2">
    <source>
        <dbReference type="ARBA" id="ARBA00023125"/>
    </source>
</evidence>
<dbReference type="InterPro" id="IPR009057">
    <property type="entry name" value="Homeodomain-like_sf"/>
</dbReference>
<evidence type="ECO:0000256" key="4">
    <source>
        <dbReference type="PROSITE-ProRule" id="PRU00335"/>
    </source>
</evidence>
<dbReference type="InterPro" id="IPR036271">
    <property type="entry name" value="Tet_transcr_reg_TetR-rel_C_sf"/>
</dbReference>
<dbReference type="GO" id="GO:0003700">
    <property type="term" value="F:DNA-binding transcription factor activity"/>
    <property type="evidence" value="ECO:0007669"/>
    <property type="project" value="TreeGrafter"/>
</dbReference>
<organism evidence="6 7">
    <name type="scientific">Serinibacter arcticus</name>
    <dbReference type="NCBI Taxonomy" id="1655435"/>
    <lineage>
        <taxon>Bacteria</taxon>
        <taxon>Bacillati</taxon>
        <taxon>Actinomycetota</taxon>
        <taxon>Actinomycetes</taxon>
        <taxon>Micrococcales</taxon>
        <taxon>Beutenbergiaceae</taxon>
        <taxon>Serinibacter</taxon>
    </lineage>
</organism>
<dbReference type="PROSITE" id="PS50977">
    <property type="entry name" value="HTH_TETR_2"/>
    <property type="match status" value="1"/>
</dbReference>
<dbReference type="InterPro" id="IPR001647">
    <property type="entry name" value="HTH_TetR"/>
</dbReference>
<gene>
    <name evidence="6" type="ORF">C8046_09880</name>
</gene>
<dbReference type="InterPro" id="IPR004111">
    <property type="entry name" value="Repressor_TetR_C"/>
</dbReference>
<proteinExistence type="predicted"/>
<dbReference type="PANTHER" id="PTHR30055:SF151">
    <property type="entry name" value="TRANSCRIPTIONAL REGULATORY PROTEIN"/>
    <property type="match status" value="1"/>
</dbReference>
<evidence type="ECO:0000313" key="6">
    <source>
        <dbReference type="EMBL" id="PWD50916.1"/>
    </source>
</evidence>
<dbReference type="Gene3D" id="1.10.10.60">
    <property type="entry name" value="Homeodomain-like"/>
    <property type="match status" value="1"/>
</dbReference>